<sequence>MFLSLHTGQRDHFLLLFRAPRLALDVHQNKNLNKN</sequence>
<dbReference type="AlphaFoldDB" id="A0A0E9TR44"/>
<accession>A0A0E9TR44</accession>
<proteinExistence type="predicted"/>
<reference evidence="1" key="1">
    <citation type="submission" date="2014-11" db="EMBL/GenBank/DDBJ databases">
        <authorList>
            <person name="Amaro Gonzalez C."/>
        </authorList>
    </citation>
    <scope>NUCLEOTIDE SEQUENCE</scope>
</reference>
<evidence type="ECO:0000313" key="1">
    <source>
        <dbReference type="EMBL" id="JAH55912.1"/>
    </source>
</evidence>
<dbReference type="EMBL" id="GBXM01052665">
    <property type="protein sequence ID" value="JAH55912.1"/>
    <property type="molecule type" value="Transcribed_RNA"/>
</dbReference>
<name>A0A0E9TR44_ANGAN</name>
<organism evidence="1">
    <name type="scientific">Anguilla anguilla</name>
    <name type="common">European freshwater eel</name>
    <name type="synonym">Muraena anguilla</name>
    <dbReference type="NCBI Taxonomy" id="7936"/>
    <lineage>
        <taxon>Eukaryota</taxon>
        <taxon>Metazoa</taxon>
        <taxon>Chordata</taxon>
        <taxon>Craniata</taxon>
        <taxon>Vertebrata</taxon>
        <taxon>Euteleostomi</taxon>
        <taxon>Actinopterygii</taxon>
        <taxon>Neopterygii</taxon>
        <taxon>Teleostei</taxon>
        <taxon>Anguilliformes</taxon>
        <taxon>Anguillidae</taxon>
        <taxon>Anguilla</taxon>
    </lineage>
</organism>
<reference evidence="1" key="2">
    <citation type="journal article" date="2015" name="Fish Shellfish Immunol.">
        <title>Early steps in the European eel (Anguilla anguilla)-Vibrio vulnificus interaction in the gills: Role of the RtxA13 toxin.</title>
        <authorList>
            <person name="Callol A."/>
            <person name="Pajuelo D."/>
            <person name="Ebbesson L."/>
            <person name="Teles M."/>
            <person name="MacKenzie S."/>
            <person name="Amaro C."/>
        </authorList>
    </citation>
    <scope>NUCLEOTIDE SEQUENCE</scope>
</reference>
<protein>
    <submittedName>
        <fullName evidence="1">Uncharacterized protein</fullName>
    </submittedName>
</protein>